<gene>
    <name evidence="1" type="primary">IAH1_1</name>
    <name evidence="1" type="ORF">IWQ57_000600</name>
</gene>
<reference evidence="1" key="1">
    <citation type="submission" date="2022-07" db="EMBL/GenBank/DDBJ databases">
        <title>Phylogenomic reconstructions and comparative analyses of Kickxellomycotina fungi.</title>
        <authorList>
            <person name="Reynolds N.K."/>
            <person name="Stajich J.E."/>
            <person name="Barry K."/>
            <person name="Grigoriev I.V."/>
            <person name="Crous P."/>
            <person name="Smith M.E."/>
        </authorList>
    </citation>
    <scope>NUCLEOTIDE SEQUENCE</scope>
    <source>
        <strain evidence="1">CBS 109366</strain>
    </source>
</reference>
<organism evidence="1 2">
    <name type="scientific">Coemansia nantahalensis</name>
    <dbReference type="NCBI Taxonomy" id="2789366"/>
    <lineage>
        <taxon>Eukaryota</taxon>
        <taxon>Fungi</taxon>
        <taxon>Fungi incertae sedis</taxon>
        <taxon>Zoopagomycota</taxon>
        <taxon>Kickxellomycotina</taxon>
        <taxon>Kickxellomycetes</taxon>
        <taxon>Kickxellales</taxon>
        <taxon>Kickxellaceae</taxon>
        <taxon>Coemansia</taxon>
    </lineage>
</organism>
<name>A0ACC1K7A9_9FUNG</name>
<dbReference type="EMBL" id="JANBUJ010000050">
    <property type="protein sequence ID" value="KAJ2774954.1"/>
    <property type="molecule type" value="Genomic_DNA"/>
</dbReference>
<comment type="caution">
    <text evidence="1">The sequence shown here is derived from an EMBL/GenBank/DDBJ whole genome shotgun (WGS) entry which is preliminary data.</text>
</comment>
<protein>
    <submittedName>
        <fullName evidence="1">Isoamyl acetate-hydrolyzing esterase</fullName>
    </submittedName>
</protein>
<keyword evidence="2" id="KW-1185">Reference proteome</keyword>
<proteinExistence type="predicted"/>
<accession>A0ACC1K7A9</accession>
<evidence type="ECO:0000313" key="1">
    <source>
        <dbReference type="EMBL" id="KAJ2774954.1"/>
    </source>
</evidence>
<dbReference type="Proteomes" id="UP001140234">
    <property type="component" value="Unassembled WGS sequence"/>
</dbReference>
<evidence type="ECO:0000313" key="2">
    <source>
        <dbReference type="Proteomes" id="UP001140234"/>
    </source>
</evidence>
<sequence>MRALSSRRWVPLLLLLVVVLFAFAVGYRILGAAPATALGTAGALTYHYPKYDVLLAFGDSLTQFGFNPARGGYLIHLAHHFERRMDVVGRGFAGYNTADARRVVDLVLPRTQQSASSANRGPLGWLFPASRPHRPTAPATAGTSGKLWPQGRHNTFPTQEGKLQLCILFFGANDARLEGEGGHLPLEQYGDNLRYFVSLLRDPGSAHYSPDTRILIITPPPIGDKMIERITAQGAQPQARNSVTGTYADMAISVAREHGIPHVDLYSAINDAAKTAAAQDPHGKLEGYDQFLVEGIHLREKGYKLLYDLIIQAIAANWPELAP</sequence>